<dbReference type="UniPathway" id="UPA00916">
    <property type="reaction ID" value="UER00889"/>
</dbReference>
<dbReference type="HAMAP" id="MF_01987">
    <property type="entry name" value="Ribokinase"/>
    <property type="match status" value="1"/>
</dbReference>
<proteinExistence type="inferred from homology"/>
<sequence length="293" mass="29762">MIVVFGSINLDIMVPVERMPAPGETVLGGDCIMSPGGKGANQAHAARLAGADVELIGKVGGDAFAEPALACLRAAGVDLGHVGRSASHPTGCATIWVDAEGGSTIVVSPGANRELKASDLDDETLARAALLLLQQEVPMDEMAEVAARAHRAGLRVVLNAAPAMPVPDGLLACVDDLIVNEIELRQIAASAGLGDASPAALASRTGTRVVATYGAQGLVHHHDGTELRLPAHAVEAVDTTAAGDTFVGVYCACLERGLAEADSLSFANRAAALACTRRGAQASQPGWDEIAAG</sequence>
<protein>
    <recommendedName>
        <fullName evidence="9">Ribokinase</fullName>
        <shortName evidence="9">RK</shortName>
        <ecNumber evidence="9">2.7.1.15</ecNumber>
    </recommendedName>
</protein>
<evidence type="ECO:0000256" key="2">
    <source>
        <dbReference type="ARBA" id="ARBA00022723"/>
    </source>
</evidence>
<feature type="binding site" evidence="9">
    <location>
        <position position="240"/>
    </location>
    <ligand>
        <name>K(+)</name>
        <dbReference type="ChEBI" id="CHEBI:29103"/>
    </ligand>
</feature>
<comment type="similarity">
    <text evidence="9">Belongs to the carbohydrate kinase PfkB family. Ribokinase subfamily.</text>
</comment>
<name>A0A7S8C3N6_9HYPH</name>
<keyword evidence="7 9" id="KW-0630">Potassium</keyword>
<feature type="binding site" evidence="9">
    <location>
        <position position="274"/>
    </location>
    <ligand>
        <name>K(+)</name>
        <dbReference type="ChEBI" id="CHEBI:29103"/>
    </ligand>
</feature>
<gene>
    <name evidence="9" type="primary">rbsK</name>
    <name evidence="11" type="ORF">HW532_08920</name>
</gene>
<reference evidence="11 12" key="1">
    <citation type="submission" date="2020-06" db="EMBL/GenBank/DDBJ databases">
        <title>Genome sequence of 2 isolates from Red Sea Mangroves.</title>
        <authorList>
            <person name="Sefrji F."/>
            <person name="Michoud G."/>
            <person name="Merlino G."/>
            <person name="Daffonchio D."/>
        </authorList>
    </citation>
    <scope>NUCLEOTIDE SEQUENCE [LARGE SCALE GENOMIC DNA]</scope>
    <source>
        <strain evidence="11 12">R1DC25</strain>
    </source>
</reference>
<feature type="binding site" evidence="9">
    <location>
        <begin position="37"/>
        <end position="41"/>
    </location>
    <ligand>
        <name>substrate</name>
    </ligand>
</feature>
<accession>A0A7S8C3N6</accession>
<evidence type="ECO:0000256" key="3">
    <source>
        <dbReference type="ARBA" id="ARBA00022741"/>
    </source>
</evidence>
<feature type="binding site" evidence="9">
    <location>
        <position position="244"/>
    </location>
    <ligand>
        <name>substrate</name>
    </ligand>
</feature>
<comment type="cofactor">
    <cofactor evidence="9">
        <name>Mg(2+)</name>
        <dbReference type="ChEBI" id="CHEBI:18420"/>
    </cofactor>
    <text evidence="9">Requires a divalent cation, most likely magnesium in vivo, as an electrophilic catalyst to aid phosphoryl group transfer. It is the chelate of the metal and the nucleotide that is the actual substrate.</text>
</comment>
<evidence type="ECO:0000256" key="7">
    <source>
        <dbReference type="ARBA" id="ARBA00022958"/>
    </source>
</evidence>
<dbReference type="CDD" id="cd01174">
    <property type="entry name" value="ribokinase"/>
    <property type="match status" value="1"/>
</dbReference>
<dbReference type="PANTHER" id="PTHR10584:SF166">
    <property type="entry name" value="RIBOKINASE"/>
    <property type="match status" value="1"/>
</dbReference>
<feature type="active site" description="Proton acceptor" evidence="9">
    <location>
        <position position="244"/>
    </location>
</feature>
<organism evidence="11 12">
    <name type="scientific">Kaustia mangrovi</name>
    <dbReference type="NCBI Taxonomy" id="2593653"/>
    <lineage>
        <taxon>Bacteria</taxon>
        <taxon>Pseudomonadati</taxon>
        <taxon>Pseudomonadota</taxon>
        <taxon>Alphaproteobacteria</taxon>
        <taxon>Hyphomicrobiales</taxon>
        <taxon>Parvibaculaceae</taxon>
        <taxon>Kaustia</taxon>
    </lineage>
</organism>
<dbReference type="GO" id="GO:0005829">
    <property type="term" value="C:cytosol"/>
    <property type="evidence" value="ECO:0007669"/>
    <property type="project" value="TreeGrafter"/>
</dbReference>
<dbReference type="EC" id="2.7.1.15" evidence="9"/>
<feature type="binding site" evidence="9">
    <location>
        <begin position="243"/>
        <end position="244"/>
    </location>
    <ligand>
        <name>ATP</name>
        <dbReference type="ChEBI" id="CHEBI:30616"/>
    </ligand>
</feature>
<evidence type="ECO:0000256" key="6">
    <source>
        <dbReference type="ARBA" id="ARBA00022842"/>
    </source>
</evidence>
<evidence type="ECO:0000256" key="9">
    <source>
        <dbReference type="HAMAP-Rule" id="MF_01987"/>
    </source>
</evidence>
<feature type="domain" description="Carbohydrate kinase PfkB" evidence="10">
    <location>
        <begin position="2"/>
        <end position="285"/>
    </location>
</feature>
<evidence type="ECO:0000256" key="5">
    <source>
        <dbReference type="ARBA" id="ARBA00022840"/>
    </source>
</evidence>
<evidence type="ECO:0000313" key="12">
    <source>
        <dbReference type="Proteomes" id="UP000593594"/>
    </source>
</evidence>
<dbReference type="Gene3D" id="3.40.1190.20">
    <property type="match status" value="1"/>
</dbReference>
<keyword evidence="2 9" id="KW-0479">Metal-binding</keyword>
<comment type="pathway">
    <text evidence="9">Carbohydrate metabolism; D-ribose degradation; D-ribose 5-phosphate from beta-D-ribopyranose: step 2/2.</text>
</comment>
<dbReference type="GO" id="GO:0019303">
    <property type="term" value="P:D-ribose catabolic process"/>
    <property type="evidence" value="ECO:0007669"/>
    <property type="project" value="UniProtKB-UniRule"/>
</dbReference>
<feature type="binding site" evidence="9">
    <location>
        <begin position="9"/>
        <end position="11"/>
    </location>
    <ligand>
        <name>substrate</name>
    </ligand>
</feature>
<keyword evidence="1 9" id="KW-0808">Transferase</keyword>
<feature type="binding site" evidence="9">
    <location>
        <position position="279"/>
    </location>
    <ligand>
        <name>K(+)</name>
        <dbReference type="ChEBI" id="CHEBI:29103"/>
    </ligand>
</feature>
<dbReference type="PANTHER" id="PTHR10584">
    <property type="entry name" value="SUGAR KINASE"/>
    <property type="match status" value="1"/>
</dbReference>
<dbReference type="EMBL" id="CP058214">
    <property type="protein sequence ID" value="QPC42805.1"/>
    <property type="molecule type" value="Genomic_DNA"/>
</dbReference>
<keyword evidence="9" id="KW-0963">Cytoplasm</keyword>
<evidence type="ECO:0000259" key="10">
    <source>
        <dbReference type="Pfam" id="PF00294"/>
    </source>
</evidence>
<keyword evidence="8 9" id="KW-0119">Carbohydrate metabolism</keyword>
<dbReference type="SUPFAM" id="SSF53613">
    <property type="entry name" value="Ribokinase-like"/>
    <property type="match status" value="1"/>
</dbReference>
<keyword evidence="12" id="KW-1185">Reference proteome</keyword>
<feature type="binding site" evidence="9">
    <location>
        <position position="180"/>
    </location>
    <ligand>
        <name>ATP</name>
        <dbReference type="ChEBI" id="CHEBI:30616"/>
    </ligand>
</feature>
<dbReference type="InterPro" id="IPR011877">
    <property type="entry name" value="Ribokinase"/>
</dbReference>
<feature type="binding site" evidence="9">
    <location>
        <position position="277"/>
    </location>
    <ligand>
        <name>K(+)</name>
        <dbReference type="ChEBI" id="CHEBI:29103"/>
    </ligand>
</feature>
<keyword evidence="3 9" id="KW-0547">Nucleotide-binding</keyword>
<keyword evidence="5 9" id="KW-0067">ATP-binding</keyword>
<dbReference type="InterPro" id="IPR029056">
    <property type="entry name" value="Ribokinase-like"/>
</dbReference>
<evidence type="ECO:0000256" key="4">
    <source>
        <dbReference type="ARBA" id="ARBA00022777"/>
    </source>
</evidence>
<dbReference type="InterPro" id="IPR011611">
    <property type="entry name" value="PfkB_dom"/>
</dbReference>
<comment type="subcellular location">
    <subcellularLocation>
        <location evidence="9">Cytoplasm</location>
    </subcellularLocation>
</comment>
<keyword evidence="6 9" id="KW-0460">Magnesium</keyword>
<comment type="function">
    <text evidence="9">Catalyzes the phosphorylation of ribose at O-5 in a reaction requiring ATP and magnesium. The resulting D-ribose-5-phosphate can then be used either for sythesis of nucleotides, histidine, and tryptophan, or as a component of the pentose phosphate pathway.</text>
</comment>
<evidence type="ECO:0000313" key="11">
    <source>
        <dbReference type="EMBL" id="QPC42805.1"/>
    </source>
</evidence>
<dbReference type="GO" id="GO:0005524">
    <property type="term" value="F:ATP binding"/>
    <property type="evidence" value="ECO:0007669"/>
    <property type="project" value="UniProtKB-UniRule"/>
</dbReference>
<comment type="caution">
    <text evidence="9">Lacks conserved residue(s) required for the propagation of feature annotation.</text>
</comment>
<dbReference type="Pfam" id="PF00294">
    <property type="entry name" value="PfkB"/>
    <property type="match status" value="1"/>
</dbReference>
<dbReference type="RefSeq" id="WP_213164040.1">
    <property type="nucleotide sequence ID" value="NZ_CP058214.1"/>
</dbReference>
<dbReference type="PRINTS" id="PR00990">
    <property type="entry name" value="RIBOKINASE"/>
</dbReference>
<comment type="subunit">
    <text evidence="9">Homodimer.</text>
</comment>
<keyword evidence="4 9" id="KW-0418">Kinase</keyword>
<evidence type="ECO:0000256" key="8">
    <source>
        <dbReference type="ARBA" id="ARBA00023277"/>
    </source>
</evidence>
<evidence type="ECO:0000256" key="1">
    <source>
        <dbReference type="ARBA" id="ARBA00022679"/>
    </source>
</evidence>
<feature type="binding site" evidence="9">
    <location>
        <begin position="212"/>
        <end position="217"/>
    </location>
    <ligand>
        <name>ATP</name>
        <dbReference type="ChEBI" id="CHEBI:30616"/>
    </ligand>
</feature>
<dbReference type="KEGG" id="kmn:HW532_08920"/>
<dbReference type="GO" id="GO:0004747">
    <property type="term" value="F:ribokinase activity"/>
    <property type="evidence" value="ECO:0007669"/>
    <property type="project" value="UniProtKB-UniRule"/>
</dbReference>
<comment type="catalytic activity">
    <reaction evidence="9">
        <text>D-ribose + ATP = D-ribose 5-phosphate + ADP + H(+)</text>
        <dbReference type="Rhea" id="RHEA:13697"/>
        <dbReference type="ChEBI" id="CHEBI:15378"/>
        <dbReference type="ChEBI" id="CHEBI:30616"/>
        <dbReference type="ChEBI" id="CHEBI:47013"/>
        <dbReference type="ChEBI" id="CHEBI:78346"/>
        <dbReference type="ChEBI" id="CHEBI:456216"/>
        <dbReference type="EC" id="2.7.1.15"/>
    </reaction>
</comment>
<feature type="binding site" evidence="9">
    <location>
        <position position="136"/>
    </location>
    <ligand>
        <name>substrate</name>
    </ligand>
</feature>
<dbReference type="InterPro" id="IPR002139">
    <property type="entry name" value="Ribo/fructo_kinase"/>
</dbReference>
<feature type="binding site" evidence="9">
    <location>
        <position position="268"/>
    </location>
    <ligand>
        <name>ATP</name>
        <dbReference type="ChEBI" id="CHEBI:30616"/>
    </ligand>
</feature>
<feature type="binding site" evidence="9">
    <location>
        <position position="283"/>
    </location>
    <ligand>
        <name>K(+)</name>
        <dbReference type="ChEBI" id="CHEBI:29103"/>
    </ligand>
</feature>
<dbReference type="GO" id="GO:0046872">
    <property type="term" value="F:metal ion binding"/>
    <property type="evidence" value="ECO:0007669"/>
    <property type="project" value="UniProtKB-KW"/>
</dbReference>
<comment type="activity regulation">
    <text evidence="9">Activated by a monovalent cation that binds near, but not in, the active site. The most likely occupant of the site in vivo is potassium. Ion binding induces a conformational change that may alter substrate affinity.</text>
</comment>
<dbReference type="AlphaFoldDB" id="A0A7S8C3N6"/>
<feature type="binding site" evidence="9">
    <location>
        <position position="238"/>
    </location>
    <ligand>
        <name>K(+)</name>
        <dbReference type="ChEBI" id="CHEBI:29103"/>
    </ligand>
</feature>
<dbReference type="Proteomes" id="UP000593594">
    <property type="component" value="Chromosome"/>
</dbReference>